<dbReference type="CDD" id="cd18432">
    <property type="entry name" value="BRCT_PAXIP1_rpt6_like"/>
    <property type="match status" value="1"/>
</dbReference>
<protein>
    <submittedName>
        <fullName evidence="5">Uncharacterized protein LOC117568281</fullName>
    </submittedName>
</protein>
<dbReference type="InterPro" id="IPR036420">
    <property type="entry name" value="BRCT_dom_sf"/>
</dbReference>
<feature type="region of interest" description="Disordered" evidence="1">
    <location>
        <begin position="103"/>
        <end position="142"/>
    </location>
</feature>
<evidence type="ECO:0000313" key="5">
    <source>
        <dbReference type="RefSeq" id="XP_034104684.1"/>
    </source>
</evidence>
<feature type="compositionally biased region" description="Basic and acidic residues" evidence="1">
    <location>
        <begin position="834"/>
        <end position="845"/>
    </location>
</feature>
<dbReference type="Gene3D" id="2.60.200.20">
    <property type="match status" value="1"/>
</dbReference>
<feature type="compositionally biased region" description="Low complexity" evidence="1">
    <location>
        <begin position="490"/>
        <end position="505"/>
    </location>
</feature>
<feature type="compositionally biased region" description="Polar residues" evidence="1">
    <location>
        <begin position="929"/>
        <end position="943"/>
    </location>
</feature>
<dbReference type="RefSeq" id="XP_034104684.1">
    <property type="nucleotide sequence ID" value="XM_034248793.1"/>
</dbReference>
<name>A0A6P8WQL9_DROAB</name>
<evidence type="ECO:0000313" key="4">
    <source>
        <dbReference type="Proteomes" id="UP000515160"/>
    </source>
</evidence>
<proteinExistence type="predicted"/>
<dbReference type="InterPro" id="IPR040513">
    <property type="entry name" value="MU2_FHA"/>
</dbReference>
<dbReference type="Gene3D" id="3.40.50.10190">
    <property type="entry name" value="BRCT domain"/>
    <property type="match status" value="2"/>
</dbReference>
<evidence type="ECO:0000259" key="3">
    <source>
        <dbReference type="Pfam" id="PF18221"/>
    </source>
</evidence>
<accession>A0A6P8WQL9</accession>
<feature type="compositionally biased region" description="Basic and acidic residues" evidence="1">
    <location>
        <begin position="772"/>
        <end position="783"/>
    </location>
</feature>
<evidence type="ECO:0000259" key="2">
    <source>
        <dbReference type="Pfam" id="PF16589"/>
    </source>
</evidence>
<feature type="compositionally biased region" description="Polar residues" evidence="1">
    <location>
        <begin position="881"/>
        <end position="898"/>
    </location>
</feature>
<feature type="domain" description="BRCT" evidence="2">
    <location>
        <begin position="1212"/>
        <end position="1282"/>
    </location>
</feature>
<feature type="compositionally biased region" description="Basic and acidic residues" evidence="1">
    <location>
        <begin position="734"/>
        <end position="752"/>
    </location>
</feature>
<dbReference type="Pfam" id="PF16589">
    <property type="entry name" value="BRCT_2"/>
    <property type="match status" value="1"/>
</dbReference>
<dbReference type="OrthoDB" id="342264at2759"/>
<dbReference type="Proteomes" id="UP000515160">
    <property type="component" value="Chromosome 3"/>
</dbReference>
<feature type="compositionally biased region" description="Basic and acidic residues" evidence="1">
    <location>
        <begin position="944"/>
        <end position="954"/>
    </location>
</feature>
<evidence type="ECO:0000256" key="1">
    <source>
        <dbReference type="SAM" id="MobiDB-lite"/>
    </source>
</evidence>
<dbReference type="GeneID" id="117568281"/>
<keyword evidence="4" id="KW-1185">Reference proteome</keyword>
<feature type="region of interest" description="Disordered" evidence="1">
    <location>
        <begin position="460"/>
        <end position="506"/>
    </location>
</feature>
<feature type="region of interest" description="Disordered" evidence="1">
    <location>
        <begin position="648"/>
        <end position="1090"/>
    </location>
</feature>
<organism evidence="4 5">
    <name type="scientific">Drosophila albomicans</name>
    <name type="common">Fruit fly</name>
    <dbReference type="NCBI Taxonomy" id="7291"/>
    <lineage>
        <taxon>Eukaryota</taxon>
        <taxon>Metazoa</taxon>
        <taxon>Ecdysozoa</taxon>
        <taxon>Arthropoda</taxon>
        <taxon>Hexapoda</taxon>
        <taxon>Insecta</taxon>
        <taxon>Pterygota</taxon>
        <taxon>Neoptera</taxon>
        <taxon>Endopterygota</taxon>
        <taxon>Diptera</taxon>
        <taxon>Brachycera</taxon>
        <taxon>Muscomorpha</taxon>
        <taxon>Ephydroidea</taxon>
        <taxon>Drosophilidae</taxon>
        <taxon>Drosophila</taxon>
    </lineage>
</organism>
<dbReference type="CDD" id="cd17744">
    <property type="entry name" value="BRCT_MDC1_rpt1"/>
    <property type="match status" value="1"/>
</dbReference>
<feature type="compositionally biased region" description="Basic and acidic residues" evidence="1">
    <location>
        <begin position="865"/>
        <end position="879"/>
    </location>
</feature>
<dbReference type="SUPFAM" id="SSF52113">
    <property type="entry name" value="BRCT domain"/>
    <property type="match status" value="1"/>
</dbReference>
<dbReference type="InterPro" id="IPR001357">
    <property type="entry name" value="BRCT_dom"/>
</dbReference>
<gene>
    <name evidence="5" type="primary">LOC117568281</name>
</gene>
<feature type="compositionally biased region" description="Low complexity" evidence="1">
    <location>
        <begin position="962"/>
        <end position="976"/>
    </location>
</feature>
<dbReference type="Pfam" id="PF18221">
    <property type="entry name" value="MU2_FHA"/>
    <property type="match status" value="1"/>
</dbReference>
<sequence>MVFVTFRFEDGTNPEAVQLQPDTIYRIGRKRELEFHSDDESLELAHATIALIAGGIVRIAAVAGKVIVNGSETEIQSISNSDIVNCLVDLKFGNVKAKLSFKEDKHDEAAHDSSGFEEETKDKSVDTTGDSFIIPETMPPPKEVCFDDDKELEKIQNRTVNKTSDSLVIPESMPPSANTTFDCDSFNIPETQAVPLHRQSRGPEVSKVSFDDDDFLIPETQEVLPQNPRPDLDHKTNVVDDDSSELGSQIRICTQEFNEFDEDAIDDFDSSLLLGDVAITVLGKGALKQPADNAAVDQEVSALNWSATNTKYSAEACLTPELSAAGIPLDDVPCTPDLFDFINNEANQSSNSPPHELINVTADVHRNSVCRAEKSAVNSIETPDNTPGEANDNNDDFIETQAFPMRKLIANDDDVATQAFNRNASWSDNDDFIATQVFPKRTSLANTNLEDNIATQAFIRDPEVSKTKSKETDGNNSNTSSAFLAPQPKSTVNNSENFNNSNTSSPFKAPLAKSAVNDIANNSEDLIATQVFFKQPRVSETITKESTNSSININDDMQETQLFIPPKTADPNSSRLNISDCLSIGDELDHELKEFIALKSLPSSSEDEDFQFANSKCNTEKKEQNEISKEVANQSATTFSRKRLAVKVRDMSKSSTPITVESNDEKTPLATTKQHRKRSSTTNTKLTSPPKKQRSEENETLEYADEKTPLSSKMSRQAKSKSEAIVDQTASARSESDAKARLRKVKSNEKLDQAPSVRSESETKKGRPKRLKTTDEILHEKLDQAASVRSASETKKGRPKKLKSNDVILHETKDQAVSVRSESDTKRGRPSKLKTNDEVLHETKDQAASVRSASETRGQRSKKSRNTDESVPEKLDEAASSRLTSTAKTLHGKTSANNISKSRSEKSEIIQPIDQVAPPKRSKRLASLRTDSQLSEAAGSSNESTKETDVPPEKKVKKSKIESSSMPASETEVSSRSKSKKKTGKSESEPIFSDKAIASSSTPIAKSRDVAEKSTTATKVASKLDAARKPDGNTEVPSRSKSTKTTGKSDKVAKAEKAAPIAKAKDVAKTNPKDEEESATTLNNSRRKNNQQDYLQDINKYIMKIKRSGRKIQLSLSMCNYAELRQILYFLRNEFDVTDDPRCCDVLLMDRGERTYKFLIGIASNRPILSSCWLHDIKENRSLAVKSNHIFKDYKFMELFKFNPLAVLEPTNLLKGFNFMLGTDIQPNAKDMQAIIECAGGTVHRKAPPIASNVRLYVVASQKDKHMWQLLRNYTNLEYIKTEGVMQALVQHKPELLDEHKLIRL</sequence>
<feature type="compositionally biased region" description="Basic and acidic residues" evidence="1">
    <location>
        <begin position="460"/>
        <end position="473"/>
    </location>
</feature>
<feature type="compositionally biased region" description="Basic and acidic residues" evidence="1">
    <location>
        <begin position="1047"/>
        <end position="1073"/>
    </location>
</feature>
<feature type="domain" description="Mutator 2 fork head associated" evidence="3">
    <location>
        <begin position="13"/>
        <end position="101"/>
    </location>
</feature>
<reference evidence="5" key="1">
    <citation type="submission" date="2025-08" db="UniProtKB">
        <authorList>
            <consortium name="RefSeq"/>
        </authorList>
    </citation>
    <scope>IDENTIFICATION</scope>
    <source>
        <strain evidence="5">15112-1751.03</strain>
        <tissue evidence="5">Whole Adult</tissue>
    </source>
</reference>